<dbReference type="CTD" id="109313672"/>
<dbReference type="RefSeq" id="XP_017671983.1">
    <property type="nucleotide sequence ID" value="XM_017816494.1"/>
</dbReference>
<dbReference type="OrthoDB" id="9976953at2759"/>
<dbReference type="GeneID" id="108498140"/>
<accession>A0A6J0HBN4</accession>
<gene>
    <name evidence="3" type="primary">CUNH8orf48</name>
</gene>
<reference evidence="3" key="1">
    <citation type="submission" date="2025-08" db="UniProtKB">
        <authorList>
            <consortium name="RefSeq"/>
        </authorList>
    </citation>
    <scope>IDENTIFICATION</scope>
</reference>
<dbReference type="PANTHER" id="PTHR35256:SF1">
    <property type="entry name" value="EXPRESSED SEQUENCE AI429214"/>
    <property type="match status" value="1"/>
</dbReference>
<dbReference type="Proteomes" id="UP000504624">
    <property type="component" value="Unplaced"/>
</dbReference>
<dbReference type="Pfam" id="PF15379">
    <property type="entry name" value="DUF4606"/>
    <property type="match status" value="1"/>
</dbReference>
<sequence length="378" mass="42186">MGTVPSDSSGSHKRGWVELSQSYNSSALDCSEDTFESFSEEEEIKPSGSCCPTEDLEGSDVLESTSWLSGQSHAEEQSEGVDSAALERVAIGKWIDATGRWRDLKNKEAEVKQDNSVRKTHGEIPQLFDGELDALRSFCTRKINGMNQQLSPEQGNTGKAKKLQDGVPAVKTGTRDGNCIVPGQLMNRILLENIRETVKQVTEARIHEASSCPDCQKKEAELARIAFVRQKKALMEGALIQAKLEEQIYSRNMLTLLGEALRSFPKPSEDPRSLWQRLKGQKIYQIPEGKIKYEGFKVIRQLVLDWTAQEGTGTSSVTPFLRQFRYVAFQNQNRNAFKILNLQSSACGPAAFWGRSCFYGEIPSKQCVRTLLVALLQL</sequence>
<keyword evidence="2" id="KW-1185">Reference proteome</keyword>
<dbReference type="AlphaFoldDB" id="A0A6J0HBN4"/>
<protein>
    <submittedName>
        <fullName evidence="3">Uncharacterized protein C8orf48 homolog</fullName>
    </submittedName>
</protein>
<evidence type="ECO:0000256" key="1">
    <source>
        <dbReference type="SAM" id="MobiDB-lite"/>
    </source>
</evidence>
<evidence type="ECO:0000313" key="2">
    <source>
        <dbReference type="Proteomes" id="UP000504624"/>
    </source>
</evidence>
<dbReference type="InterPro" id="IPR027932">
    <property type="entry name" value="DUF4606"/>
</dbReference>
<organism evidence="2 3">
    <name type="scientific">Lepidothrix coronata</name>
    <name type="common">blue-crowned manakin</name>
    <dbReference type="NCBI Taxonomy" id="321398"/>
    <lineage>
        <taxon>Eukaryota</taxon>
        <taxon>Metazoa</taxon>
        <taxon>Chordata</taxon>
        <taxon>Craniata</taxon>
        <taxon>Vertebrata</taxon>
        <taxon>Euteleostomi</taxon>
        <taxon>Archelosauria</taxon>
        <taxon>Archosauria</taxon>
        <taxon>Dinosauria</taxon>
        <taxon>Saurischia</taxon>
        <taxon>Theropoda</taxon>
        <taxon>Coelurosauria</taxon>
        <taxon>Aves</taxon>
        <taxon>Neognathae</taxon>
        <taxon>Neoaves</taxon>
        <taxon>Telluraves</taxon>
        <taxon>Australaves</taxon>
        <taxon>Passeriformes</taxon>
        <taxon>Pipridae</taxon>
        <taxon>Lepidothrix</taxon>
    </lineage>
</organism>
<evidence type="ECO:0000313" key="3">
    <source>
        <dbReference type="RefSeq" id="XP_017671983.1"/>
    </source>
</evidence>
<proteinExistence type="predicted"/>
<dbReference type="PANTHER" id="PTHR35256">
    <property type="entry name" value="CHROMOSOME 8 OPEN READING FRAME 48"/>
    <property type="match status" value="1"/>
</dbReference>
<feature type="compositionally biased region" description="Acidic residues" evidence="1">
    <location>
        <begin position="30"/>
        <end position="43"/>
    </location>
</feature>
<name>A0A6J0HBN4_9PASS</name>
<feature type="region of interest" description="Disordered" evidence="1">
    <location>
        <begin position="28"/>
        <end position="56"/>
    </location>
</feature>